<feature type="region of interest" description="Disordered" evidence="1">
    <location>
        <begin position="240"/>
        <end position="259"/>
    </location>
</feature>
<feature type="compositionally biased region" description="Acidic residues" evidence="1">
    <location>
        <begin position="250"/>
        <end position="259"/>
    </location>
</feature>
<feature type="region of interest" description="Disordered" evidence="1">
    <location>
        <begin position="1"/>
        <end position="84"/>
    </location>
</feature>
<reference evidence="2 3" key="1">
    <citation type="submission" date="2022-01" db="EMBL/GenBank/DDBJ databases">
        <title>A chromosome-scale genome assembly of the false clownfish, Amphiprion ocellaris.</title>
        <authorList>
            <person name="Ryu T."/>
        </authorList>
    </citation>
    <scope>NUCLEOTIDE SEQUENCE [LARGE SCALE GENOMIC DNA]</scope>
</reference>
<evidence type="ECO:0000256" key="1">
    <source>
        <dbReference type="SAM" id="MobiDB-lite"/>
    </source>
</evidence>
<dbReference type="Proteomes" id="UP001501940">
    <property type="component" value="Chromosome 3"/>
</dbReference>
<reference evidence="2" key="3">
    <citation type="submission" date="2025-09" db="UniProtKB">
        <authorList>
            <consortium name="Ensembl"/>
        </authorList>
    </citation>
    <scope>IDENTIFICATION</scope>
</reference>
<protein>
    <submittedName>
        <fullName evidence="2">Uncharacterized protein</fullName>
    </submittedName>
</protein>
<evidence type="ECO:0000313" key="2">
    <source>
        <dbReference type="Ensembl" id="ENSAOCP00000036771.1"/>
    </source>
</evidence>
<feature type="compositionally biased region" description="Polar residues" evidence="1">
    <location>
        <begin position="215"/>
        <end position="224"/>
    </location>
</feature>
<reference evidence="2" key="2">
    <citation type="submission" date="2025-08" db="UniProtKB">
        <authorList>
            <consortium name="Ensembl"/>
        </authorList>
    </citation>
    <scope>IDENTIFICATION</scope>
</reference>
<feature type="region of interest" description="Disordered" evidence="1">
    <location>
        <begin position="115"/>
        <end position="226"/>
    </location>
</feature>
<keyword evidence="3" id="KW-1185">Reference proteome</keyword>
<organism evidence="2 3">
    <name type="scientific">Amphiprion ocellaris</name>
    <name type="common">Clown anemonefish</name>
    <dbReference type="NCBI Taxonomy" id="80972"/>
    <lineage>
        <taxon>Eukaryota</taxon>
        <taxon>Metazoa</taxon>
        <taxon>Chordata</taxon>
        <taxon>Craniata</taxon>
        <taxon>Vertebrata</taxon>
        <taxon>Euteleostomi</taxon>
        <taxon>Actinopterygii</taxon>
        <taxon>Neopterygii</taxon>
        <taxon>Teleostei</taxon>
        <taxon>Neoteleostei</taxon>
        <taxon>Acanthomorphata</taxon>
        <taxon>Ovalentaria</taxon>
        <taxon>Pomacentridae</taxon>
        <taxon>Amphiprion</taxon>
    </lineage>
</organism>
<sequence>MSGTASTALCLKMPKKQHQQQQQQKHNWQDVELNRLMRHSPLPPPHHPQLRSRSPSPSSPNSSTLDLPNVPSYPRLPPIISSPSKQLSSLSQQLSGLSNPAFFIEDNSEISPIRPAESSSLSLRPAVNVEDVDSDHEKGGGRGEEQILNSQDPKLTTLTVPVALSGGRQSKGDKDKRLQSQSEDDDDEGNIPVRAWPSHSSLHSTDDVLKERPASSASQTSTVVNERLQELVRMFKERTEKAKEKLIDTDSSDEDSVIP</sequence>
<feature type="compositionally biased region" description="Basic and acidic residues" evidence="1">
    <location>
        <begin position="135"/>
        <end position="145"/>
    </location>
</feature>
<dbReference type="AlphaFoldDB" id="A0AAQ5XAV5"/>
<accession>A0AAQ5XAV5</accession>
<feature type="compositionally biased region" description="Basic and acidic residues" evidence="1">
    <location>
        <begin position="204"/>
        <end position="213"/>
    </location>
</feature>
<dbReference type="GeneTree" id="ENSGT00690000103139"/>
<name>A0AAQ5XAV5_AMPOC</name>
<feature type="compositionally biased region" description="Low complexity" evidence="1">
    <location>
        <begin position="51"/>
        <end position="63"/>
    </location>
</feature>
<evidence type="ECO:0000313" key="3">
    <source>
        <dbReference type="Proteomes" id="UP001501940"/>
    </source>
</evidence>
<dbReference type="Ensembl" id="ENSAOCT00000039090.1">
    <property type="protein sequence ID" value="ENSAOCP00000036771.1"/>
    <property type="gene ID" value="ENSAOCG00000008312.2"/>
</dbReference>
<proteinExistence type="predicted"/>
<feature type="compositionally biased region" description="Polar residues" evidence="1">
    <location>
        <begin position="147"/>
        <end position="159"/>
    </location>
</feature>